<gene>
    <name evidence="3" type="ORF">PANT_19c00132</name>
</gene>
<feature type="compositionally biased region" description="Polar residues" evidence="1">
    <location>
        <begin position="80"/>
        <end position="98"/>
    </location>
</feature>
<feature type="chain" id="PRO_5004100385" description="Effector family protein Eff1" evidence="2">
    <location>
        <begin position="33"/>
        <end position="431"/>
    </location>
</feature>
<reference evidence="4" key="1">
    <citation type="journal article" date="2013" name="Genome Announc.">
        <title>Genome sequence of the basidiomycetous yeast Pseudozyma antarctica T-34, a producer of the glycolipid biosurfactants mannosylerythritol lipids.</title>
        <authorList>
            <person name="Morita T."/>
            <person name="Koike H."/>
            <person name="Koyama Y."/>
            <person name="Hagiwara H."/>
            <person name="Ito E."/>
            <person name="Fukuoka T."/>
            <person name="Imura T."/>
            <person name="Machida M."/>
            <person name="Kitamoto D."/>
        </authorList>
    </citation>
    <scope>NUCLEOTIDE SEQUENCE [LARGE SCALE GENOMIC DNA]</scope>
    <source>
        <strain evidence="4">T-34</strain>
    </source>
</reference>
<accession>M9LZ32</accession>
<evidence type="ECO:0000256" key="1">
    <source>
        <dbReference type="SAM" id="MobiDB-lite"/>
    </source>
</evidence>
<dbReference type="EMBL" id="DF196785">
    <property type="protein sequence ID" value="GAC76169.1"/>
    <property type="molecule type" value="Genomic_DNA"/>
</dbReference>
<dbReference type="Proteomes" id="UP000011976">
    <property type="component" value="Unassembled WGS sequence"/>
</dbReference>
<evidence type="ECO:0008006" key="5">
    <source>
        <dbReference type="Google" id="ProtNLM"/>
    </source>
</evidence>
<feature type="region of interest" description="Disordered" evidence="1">
    <location>
        <begin position="51"/>
        <end position="98"/>
    </location>
</feature>
<sequence>MELSWRLRCQLGALFTILFIAAIPASPTGGRGWDIGEIVGHGARNGGLWGQNPAAWLNRDPAASSSGSHGGRSEDPGSHASHNYRMQSTSLESPRQSPIWSEPRLYATEQRSPILHGQGAAPVQPAAPIVASESDTGPMSLSSAPASSQPLVTKPRRIPSNPRAPLAYAWFGEDVGRSMIENGLYKLDRANTIFRDDVGEWEKWLANMRRATGRPSLRISPVDVSDSAKDQVFVAEDQDTVDHPPLTESERVLRWSGRLLLRKVPPGKVEHNLEKAKARDRVYVYLNSRRNMDYINREYFLGHARPLPIHIDGLTRNSLNKIYAFRNTHVLFPPRTQHGLPLLVVRHIGSEYTLEHIHSITGIEQKMHLMSLWSPLLFDGQRYTTFLYGVVGFDSRHAPEVLAHLDTMTKASDPSSYASLYALEEAAHMFQ</sequence>
<evidence type="ECO:0000313" key="4">
    <source>
        <dbReference type="Proteomes" id="UP000011976"/>
    </source>
</evidence>
<evidence type="ECO:0000256" key="2">
    <source>
        <dbReference type="SAM" id="SignalP"/>
    </source>
</evidence>
<feature type="compositionally biased region" description="Low complexity" evidence="1">
    <location>
        <begin position="140"/>
        <end position="151"/>
    </location>
</feature>
<dbReference type="OrthoDB" id="2556674at2759"/>
<dbReference type="AlphaFoldDB" id="M9LZ32"/>
<feature type="signal peptide" evidence="2">
    <location>
        <begin position="1"/>
        <end position="32"/>
    </location>
</feature>
<organism evidence="3 4">
    <name type="scientific">Pseudozyma antarctica (strain T-34)</name>
    <name type="common">Yeast</name>
    <name type="synonym">Candida antarctica</name>
    <dbReference type="NCBI Taxonomy" id="1151754"/>
    <lineage>
        <taxon>Eukaryota</taxon>
        <taxon>Fungi</taxon>
        <taxon>Dikarya</taxon>
        <taxon>Basidiomycota</taxon>
        <taxon>Ustilaginomycotina</taxon>
        <taxon>Ustilaginomycetes</taxon>
        <taxon>Ustilaginales</taxon>
        <taxon>Ustilaginaceae</taxon>
        <taxon>Moesziomyces</taxon>
    </lineage>
</organism>
<evidence type="ECO:0000313" key="3">
    <source>
        <dbReference type="EMBL" id="GAC76169.1"/>
    </source>
</evidence>
<keyword evidence="2" id="KW-0732">Signal</keyword>
<feature type="region of interest" description="Disordered" evidence="1">
    <location>
        <begin position="130"/>
        <end position="158"/>
    </location>
</feature>
<proteinExistence type="predicted"/>
<protein>
    <recommendedName>
        <fullName evidence="5">Effector family protein Eff1</fullName>
    </recommendedName>
</protein>
<name>M9LZ32_PSEA3</name>